<feature type="region of interest" description="Disordered" evidence="1">
    <location>
        <begin position="161"/>
        <end position="204"/>
    </location>
</feature>
<dbReference type="PANTHER" id="PTHR36302:SF1">
    <property type="entry name" value="COPPER CHAPERONE PCU(A)C"/>
    <property type="match status" value="1"/>
</dbReference>
<evidence type="ECO:0000313" key="3">
    <source>
        <dbReference type="EMBL" id="QGM45333.1"/>
    </source>
</evidence>
<name>A0A6B8KFR5_9HYPH</name>
<gene>
    <name evidence="3" type="ORF">H2LOC_006275</name>
</gene>
<dbReference type="PROSITE" id="PS51318">
    <property type="entry name" value="TAT"/>
    <property type="match status" value="1"/>
</dbReference>
<dbReference type="PANTHER" id="PTHR36302">
    <property type="entry name" value="BLR7088 PROTEIN"/>
    <property type="match status" value="1"/>
</dbReference>
<dbReference type="KEGG" id="mhey:H2LOC_006275"/>
<keyword evidence="4" id="KW-1185">Reference proteome</keyword>
<feature type="compositionally biased region" description="Basic and acidic residues" evidence="1">
    <location>
        <begin position="181"/>
        <end position="198"/>
    </location>
</feature>
<dbReference type="InterPro" id="IPR007410">
    <property type="entry name" value="LpqE-like"/>
</dbReference>
<sequence length="204" mass="21825">MMIKRRDLLLSGCALLGGAAAASLVGPSPASAHEYEIGKLIVEHPWVRAPADGDNKAYFYAFIHNNGDAPDRLIGIKAEKFGKIEFQPDARQDGAATGVILPPKQSTTLAPGGAYVLLTDFKKHIEVGWGLEMTLVFEKAGEVVIDAAIEAPDALHAHDAEAQARWEKAHNKDTAGPAASGHDHDHHDHGDHDHHHDAAPAAKQ</sequence>
<reference evidence="3 4" key="1">
    <citation type="submission" date="2019-11" db="EMBL/GenBank/DDBJ databases">
        <title>The genome sequence of Methylocystis heyeri.</title>
        <authorList>
            <person name="Oshkin I.Y."/>
            <person name="Miroshnikov K."/>
            <person name="Dedysh S.N."/>
        </authorList>
    </citation>
    <scope>NUCLEOTIDE SEQUENCE [LARGE SCALE GENOMIC DNA]</scope>
    <source>
        <strain evidence="3 4">H2</strain>
    </source>
</reference>
<accession>A0A6B8KFR5</accession>
<protein>
    <submittedName>
        <fullName evidence="3">Copper chaperone PCu(A)C</fullName>
    </submittedName>
</protein>
<evidence type="ECO:0000256" key="2">
    <source>
        <dbReference type="SAM" id="SignalP"/>
    </source>
</evidence>
<dbReference type="OrthoDB" id="9796962at2"/>
<dbReference type="InterPro" id="IPR058248">
    <property type="entry name" value="Lxx211020-like"/>
</dbReference>
<dbReference type="RefSeq" id="WP_136495616.1">
    <property type="nucleotide sequence ID" value="NZ_CP046052.1"/>
</dbReference>
<evidence type="ECO:0000256" key="1">
    <source>
        <dbReference type="SAM" id="MobiDB-lite"/>
    </source>
</evidence>
<feature type="compositionally biased region" description="Basic and acidic residues" evidence="1">
    <location>
        <begin position="161"/>
        <end position="173"/>
    </location>
</feature>
<organism evidence="3 4">
    <name type="scientific">Methylocystis heyeri</name>
    <dbReference type="NCBI Taxonomy" id="391905"/>
    <lineage>
        <taxon>Bacteria</taxon>
        <taxon>Pseudomonadati</taxon>
        <taxon>Pseudomonadota</taxon>
        <taxon>Alphaproteobacteria</taxon>
        <taxon>Hyphomicrobiales</taxon>
        <taxon>Methylocystaceae</taxon>
        <taxon>Methylocystis</taxon>
    </lineage>
</organism>
<dbReference type="Proteomes" id="UP000309061">
    <property type="component" value="Chromosome"/>
</dbReference>
<dbReference type="EMBL" id="CP046052">
    <property type="protein sequence ID" value="QGM45333.1"/>
    <property type="molecule type" value="Genomic_DNA"/>
</dbReference>
<dbReference type="SUPFAM" id="SSF110087">
    <property type="entry name" value="DR1885-like metal-binding protein"/>
    <property type="match status" value="1"/>
</dbReference>
<keyword evidence="2" id="KW-0732">Signal</keyword>
<dbReference type="InterPro" id="IPR006311">
    <property type="entry name" value="TAT_signal"/>
</dbReference>
<dbReference type="InterPro" id="IPR036182">
    <property type="entry name" value="PCuAC_sf"/>
</dbReference>
<feature type="chain" id="PRO_5025375331" evidence="2">
    <location>
        <begin position="33"/>
        <end position="204"/>
    </location>
</feature>
<dbReference type="AlphaFoldDB" id="A0A6B8KFR5"/>
<proteinExistence type="predicted"/>
<evidence type="ECO:0000313" key="4">
    <source>
        <dbReference type="Proteomes" id="UP000309061"/>
    </source>
</evidence>
<feature type="signal peptide" evidence="2">
    <location>
        <begin position="1"/>
        <end position="32"/>
    </location>
</feature>
<dbReference type="Gene3D" id="2.60.40.1890">
    <property type="entry name" value="PCu(A)C copper chaperone"/>
    <property type="match status" value="1"/>
</dbReference>
<dbReference type="Pfam" id="PF04314">
    <property type="entry name" value="PCuAC"/>
    <property type="match status" value="1"/>
</dbReference>